<dbReference type="AlphaFoldDB" id="A0A069JJA7"/>
<dbReference type="NCBIfam" id="NF033787">
    <property type="entry name" value="HTH_BldC"/>
    <property type="match status" value="1"/>
</dbReference>
<accession>A0A2A5JGJ3</accession>
<name>A0A069JJA7_RHOSG</name>
<dbReference type="EMBL" id="NOVD01000002">
    <property type="protein sequence ID" value="PCK28397.1"/>
    <property type="molecule type" value="Genomic_DNA"/>
</dbReference>
<comment type="caution">
    <text evidence="3">The sequence shown here is derived from an EMBL/GenBank/DDBJ whole genome shotgun (WGS) entry which is preliminary data.</text>
</comment>
<accession>A0A069JJA7</accession>
<evidence type="ECO:0000313" key="4">
    <source>
        <dbReference type="Proteomes" id="UP000230886"/>
    </source>
</evidence>
<reference evidence="2" key="2">
    <citation type="submission" date="2023-02" db="EMBL/GenBank/DDBJ databases">
        <title>A novel hydrolase synthesized by Rhodococcus erythropolis HQ is responsible for the detoxification of Zearalenone.</title>
        <authorList>
            <person name="Hu J."/>
            <person name="Xu J."/>
        </authorList>
    </citation>
    <scope>NUCLEOTIDE SEQUENCE</scope>
    <source>
        <strain evidence="2">HQ</strain>
    </source>
</reference>
<dbReference type="InterPro" id="IPR009061">
    <property type="entry name" value="DNA-bd_dom_put_sf"/>
</dbReference>
<organism evidence="3 4">
    <name type="scientific">Rhodococcus qingshengii</name>
    <dbReference type="NCBI Taxonomy" id="334542"/>
    <lineage>
        <taxon>Bacteria</taxon>
        <taxon>Bacillati</taxon>
        <taxon>Actinomycetota</taxon>
        <taxon>Actinomycetes</taxon>
        <taxon>Mycobacteriales</taxon>
        <taxon>Nocardiaceae</taxon>
        <taxon>Rhodococcus</taxon>
        <taxon>Rhodococcus erythropolis group</taxon>
    </lineage>
</organism>
<dbReference type="GO" id="GO:0003677">
    <property type="term" value="F:DNA binding"/>
    <property type="evidence" value="ECO:0007669"/>
    <property type="project" value="InterPro"/>
</dbReference>
<dbReference type="Pfam" id="PF12728">
    <property type="entry name" value="HTH_17"/>
    <property type="match status" value="1"/>
</dbReference>
<dbReference type="GeneID" id="64139155"/>
<dbReference type="NCBIfam" id="TIGR01764">
    <property type="entry name" value="excise"/>
    <property type="match status" value="1"/>
</dbReference>
<dbReference type="CDD" id="cd04762">
    <property type="entry name" value="HTH_MerR-trunc"/>
    <property type="match status" value="1"/>
</dbReference>
<dbReference type="RefSeq" id="WP_003945782.1">
    <property type="nucleotide sequence ID" value="NZ_AP023172.1"/>
</dbReference>
<protein>
    <submittedName>
        <fullName evidence="2">BldC family transcriptional regulator</fullName>
    </submittedName>
    <submittedName>
        <fullName evidence="3">Helix-turn-helix domain-containing protein</fullName>
    </submittedName>
</protein>
<dbReference type="InterPro" id="IPR048048">
    <property type="entry name" value="BldC-like"/>
</dbReference>
<dbReference type="Gene3D" id="1.10.1660.10">
    <property type="match status" value="1"/>
</dbReference>
<evidence type="ECO:0000259" key="1">
    <source>
        <dbReference type="Pfam" id="PF12728"/>
    </source>
</evidence>
<sequence>MSREEEHTAPVDEWLTTKQVAALFHVDRTTVSRWAREGKVGTLRTLGGHRRYRRSEIETLLRNRSTTLDHQ</sequence>
<evidence type="ECO:0000313" key="2">
    <source>
        <dbReference type="EMBL" id="MDE8643932.1"/>
    </source>
</evidence>
<dbReference type="Proteomes" id="UP001217325">
    <property type="component" value="Unassembled WGS sequence"/>
</dbReference>
<gene>
    <name evidence="3" type="ORF">CHR55_03390</name>
    <name evidence="2" type="ORF">PXH69_03155</name>
</gene>
<reference evidence="3 4" key="1">
    <citation type="submission" date="2017-07" db="EMBL/GenBank/DDBJ databases">
        <title>Draft sequence of Rhodococcus enclensis 23b-28.</title>
        <authorList>
            <person name="Besaury L."/>
            <person name="Sancelme M."/>
            <person name="Amato P."/>
            <person name="Lallement A."/>
            <person name="Delort A.-M."/>
        </authorList>
    </citation>
    <scope>NUCLEOTIDE SEQUENCE [LARGE SCALE GENOMIC DNA]</scope>
    <source>
        <strain evidence="3 4">23b-28</strain>
    </source>
</reference>
<evidence type="ECO:0000313" key="3">
    <source>
        <dbReference type="EMBL" id="PCK28397.1"/>
    </source>
</evidence>
<proteinExistence type="predicted"/>
<dbReference type="EMBL" id="JARDXE010000001">
    <property type="protein sequence ID" value="MDE8643932.1"/>
    <property type="molecule type" value="Genomic_DNA"/>
</dbReference>
<dbReference type="SUPFAM" id="SSF46955">
    <property type="entry name" value="Putative DNA-binding domain"/>
    <property type="match status" value="1"/>
</dbReference>
<dbReference type="InterPro" id="IPR041657">
    <property type="entry name" value="HTH_17"/>
</dbReference>
<dbReference type="InterPro" id="IPR010093">
    <property type="entry name" value="SinI_DNA-bd"/>
</dbReference>
<feature type="domain" description="Helix-turn-helix" evidence="1">
    <location>
        <begin position="14"/>
        <end position="65"/>
    </location>
</feature>
<dbReference type="Proteomes" id="UP000230886">
    <property type="component" value="Unassembled WGS sequence"/>
</dbReference>